<protein>
    <submittedName>
        <fullName evidence="8">Biopolymer transporter ExbD</fullName>
    </submittedName>
</protein>
<dbReference type="RefSeq" id="WP_135470261.1">
    <property type="nucleotide sequence ID" value="NZ_CASCVZ010000012.1"/>
</dbReference>
<dbReference type="Proteomes" id="UP000297635">
    <property type="component" value="Unassembled WGS sequence"/>
</dbReference>
<evidence type="ECO:0000256" key="7">
    <source>
        <dbReference type="RuleBase" id="RU003879"/>
    </source>
</evidence>
<comment type="similarity">
    <text evidence="2 7">Belongs to the ExbD/TolR family.</text>
</comment>
<evidence type="ECO:0000256" key="6">
    <source>
        <dbReference type="ARBA" id="ARBA00023136"/>
    </source>
</evidence>
<dbReference type="InterPro" id="IPR003400">
    <property type="entry name" value="ExbD"/>
</dbReference>
<dbReference type="GO" id="GO:0005886">
    <property type="term" value="C:plasma membrane"/>
    <property type="evidence" value="ECO:0007669"/>
    <property type="project" value="UniProtKB-SubCell"/>
</dbReference>
<keyword evidence="4 7" id="KW-0812">Transmembrane</keyword>
<keyword evidence="7" id="KW-0813">Transport</keyword>
<accession>A0A4Z0V499</accession>
<dbReference type="GO" id="GO:0015031">
    <property type="term" value="P:protein transport"/>
    <property type="evidence" value="ECO:0007669"/>
    <property type="project" value="UniProtKB-KW"/>
</dbReference>
<comment type="caution">
    <text evidence="8">The sequence shown here is derived from an EMBL/GenBank/DDBJ whole genome shotgun (WGS) entry which is preliminary data.</text>
</comment>
<evidence type="ECO:0000256" key="1">
    <source>
        <dbReference type="ARBA" id="ARBA00004162"/>
    </source>
</evidence>
<dbReference type="EMBL" id="SJSA01000001">
    <property type="protein sequence ID" value="TGG39591.1"/>
    <property type="molecule type" value="Genomic_DNA"/>
</dbReference>
<reference evidence="8 9" key="1">
    <citation type="submission" date="2019-02" db="EMBL/GenBank/DDBJ databases">
        <title>Isolation and identification of novel species under the genus Muribaculum.</title>
        <authorList>
            <person name="Miyake S."/>
            <person name="Ding Y."/>
            <person name="Low A."/>
            <person name="Soh M."/>
            <person name="Seedorf H."/>
        </authorList>
    </citation>
    <scope>NUCLEOTIDE SEQUENCE [LARGE SCALE GENOMIC DNA]</scope>
    <source>
        <strain evidence="8 9">TLL-A3</strain>
    </source>
</reference>
<name>A0A4Z0V499_9BACT</name>
<dbReference type="GeneID" id="82148606"/>
<dbReference type="GO" id="GO:0022857">
    <property type="term" value="F:transmembrane transporter activity"/>
    <property type="evidence" value="ECO:0007669"/>
    <property type="project" value="InterPro"/>
</dbReference>
<keyword evidence="3" id="KW-1003">Cell membrane</keyword>
<dbReference type="PANTHER" id="PTHR30558:SF3">
    <property type="entry name" value="BIOPOLYMER TRANSPORT PROTEIN EXBD-RELATED"/>
    <property type="match status" value="1"/>
</dbReference>
<evidence type="ECO:0000313" key="8">
    <source>
        <dbReference type="EMBL" id="TGG39591.1"/>
    </source>
</evidence>
<sequence>MGKVKIKRKSTLIDMTAMSDVTVLLLTFFMLTSTFLQKEPVTVLTPSSVSEQKVPTANLASVLVSPEGKVFISIAGDADAELKDTWGTEALRKTILDEAVTLYNKQHPSNQVQLSAQDREAFSKINMFGVPFQVLHQFLAMSQTEQDKFISDMTQKGVGIPVNDNKDMEHLNEFQIWMRAIYNSGNDNLQKAMKKGEGIAVKADKDTPYDVVQDVLDNLQTLKMNRFSIMTALKTEQD</sequence>
<evidence type="ECO:0000256" key="5">
    <source>
        <dbReference type="ARBA" id="ARBA00022989"/>
    </source>
</evidence>
<keyword evidence="9" id="KW-1185">Reference proteome</keyword>
<evidence type="ECO:0000256" key="4">
    <source>
        <dbReference type="ARBA" id="ARBA00022692"/>
    </source>
</evidence>
<proteinExistence type="inferred from homology"/>
<keyword evidence="7" id="KW-0653">Protein transport</keyword>
<comment type="subcellular location">
    <subcellularLocation>
        <location evidence="1">Cell membrane</location>
        <topology evidence="1">Single-pass membrane protein</topology>
    </subcellularLocation>
    <subcellularLocation>
        <location evidence="7">Cell membrane</location>
        <topology evidence="7">Single-pass type II membrane protein</topology>
    </subcellularLocation>
</comment>
<dbReference type="PANTHER" id="PTHR30558">
    <property type="entry name" value="EXBD MEMBRANE COMPONENT OF PMF-DRIVEN MACROMOLECULE IMPORT SYSTEM"/>
    <property type="match status" value="1"/>
</dbReference>
<dbReference type="Pfam" id="PF02472">
    <property type="entry name" value="ExbD"/>
    <property type="match status" value="1"/>
</dbReference>
<keyword evidence="6" id="KW-0472">Membrane</keyword>
<keyword evidence="5" id="KW-1133">Transmembrane helix</keyword>
<evidence type="ECO:0000313" key="9">
    <source>
        <dbReference type="Proteomes" id="UP000297635"/>
    </source>
</evidence>
<dbReference type="AlphaFoldDB" id="A0A4Z0V499"/>
<evidence type="ECO:0000256" key="2">
    <source>
        <dbReference type="ARBA" id="ARBA00005811"/>
    </source>
</evidence>
<organism evidence="8 9">
    <name type="scientific">Duncaniella freteri</name>
    <dbReference type="NCBI Taxonomy" id="2530391"/>
    <lineage>
        <taxon>Bacteria</taxon>
        <taxon>Pseudomonadati</taxon>
        <taxon>Bacteroidota</taxon>
        <taxon>Bacteroidia</taxon>
        <taxon>Bacteroidales</taxon>
        <taxon>Muribaculaceae</taxon>
        <taxon>Duncaniella</taxon>
    </lineage>
</organism>
<evidence type="ECO:0000256" key="3">
    <source>
        <dbReference type="ARBA" id="ARBA00022475"/>
    </source>
</evidence>
<gene>
    <name evidence="8" type="ORF">EZ315_02300</name>
</gene>